<feature type="region of interest" description="Disordered" evidence="1">
    <location>
        <begin position="21"/>
        <end position="49"/>
    </location>
</feature>
<proteinExistence type="predicted"/>
<dbReference type="OrthoDB" id="7032527at2"/>
<gene>
    <name evidence="3" type="ORF">AQPW35_46560</name>
</gene>
<keyword evidence="4" id="KW-1185">Reference proteome</keyword>
<comment type="caution">
    <text evidence="3">The sequence shown here is derived from an EMBL/GenBank/DDBJ whole genome shotgun (WGS) entry which is preliminary data.</text>
</comment>
<organism evidence="3 4">
    <name type="scientific">Pseudaquabacterium pictum</name>
    <dbReference type="NCBI Taxonomy" id="2315236"/>
    <lineage>
        <taxon>Bacteria</taxon>
        <taxon>Pseudomonadati</taxon>
        <taxon>Pseudomonadota</taxon>
        <taxon>Betaproteobacteria</taxon>
        <taxon>Burkholderiales</taxon>
        <taxon>Sphaerotilaceae</taxon>
        <taxon>Pseudaquabacterium</taxon>
    </lineage>
</organism>
<feature type="chain" id="PRO_5019776531" description="Lipoprotein" evidence="2">
    <location>
        <begin position="19"/>
        <end position="133"/>
    </location>
</feature>
<reference evidence="4" key="1">
    <citation type="submission" date="2019-03" db="EMBL/GenBank/DDBJ databases">
        <title>Aquabacterium pictum sp.nov., the first bacteriochlorophyll a-containing freshwater bacterium in the genus Aquabacterium of the class Betaproteobacteria.</title>
        <authorList>
            <person name="Hirose S."/>
            <person name="Tank M."/>
            <person name="Hara E."/>
            <person name="Tamaki H."/>
            <person name="Takaichi S."/>
            <person name="Haruta S."/>
            <person name="Hanada S."/>
        </authorList>
    </citation>
    <scope>NUCLEOTIDE SEQUENCE [LARGE SCALE GENOMIC DNA]</scope>
    <source>
        <strain evidence="4">W35</strain>
    </source>
</reference>
<dbReference type="Proteomes" id="UP000301751">
    <property type="component" value="Unassembled WGS sequence"/>
</dbReference>
<feature type="compositionally biased region" description="Low complexity" evidence="1">
    <location>
        <begin position="30"/>
        <end position="42"/>
    </location>
</feature>
<sequence length="133" mass="14269">MKLALAVLGTSFVLAGCAAGPKEPDHAAHHPPGAAAAASAAPTPGQMDSMMKSMQEMHDRMMAAKTPEERAKLMQEHMKLMQDNMAMMGRMHGSKGGMGMGGGMRMSPEMMGKRMDMMEMMMDREATKPPAAK</sequence>
<evidence type="ECO:0000313" key="3">
    <source>
        <dbReference type="EMBL" id="GCL65575.1"/>
    </source>
</evidence>
<dbReference type="PROSITE" id="PS51257">
    <property type="entry name" value="PROKAR_LIPOPROTEIN"/>
    <property type="match status" value="1"/>
</dbReference>
<dbReference type="AlphaFoldDB" id="A0A480B0R5"/>
<evidence type="ECO:0008006" key="5">
    <source>
        <dbReference type="Google" id="ProtNLM"/>
    </source>
</evidence>
<dbReference type="RefSeq" id="WP_137735286.1">
    <property type="nucleotide sequence ID" value="NZ_BJCL01000018.1"/>
</dbReference>
<keyword evidence="2" id="KW-0732">Signal</keyword>
<accession>A0A480B0R5</accession>
<evidence type="ECO:0000256" key="2">
    <source>
        <dbReference type="SAM" id="SignalP"/>
    </source>
</evidence>
<dbReference type="EMBL" id="BJCL01000018">
    <property type="protein sequence ID" value="GCL65575.1"/>
    <property type="molecule type" value="Genomic_DNA"/>
</dbReference>
<protein>
    <recommendedName>
        <fullName evidence="5">Lipoprotein</fullName>
    </recommendedName>
</protein>
<evidence type="ECO:0000313" key="4">
    <source>
        <dbReference type="Proteomes" id="UP000301751"/>
    </source>
</evidence>
<evidence type="ECO:0000256" key="1">
    <source>
        <dbReference type="SAM" id="MobiDB-lite"/>
    </source>
</evidence>
<feature type="signal peptide" evidence="2">
    <location>
        <begin position="1"/>
        <end position="18"/>
    </location>
</feature>
<name>A0A480B0R5_9BURK</name>